<evidence type="ECO:0000256" key="3">
    <source>
        <dbReference type="ARBA" id="ARBA00022692"/>
    </source>
</evidence>
<dbReference type="AlphaFoldDB" id="A0A978U9T0"/>
<feature type="transmembrane region" description="Helical" evidence="7">
    <location>
        <begin position="69"/>
        <end position="95"/>
    </location>
</feature>
<dbReference type="GO" id="GO:0033281">
    <property type="term" value="C:TAT protein transport complex"/>
    <property type="evidence" value="ECO:0007669"/>
    <property type="project" value="TreeGrafter"/>
</dbReference>
<evidence type="ECO:0000256" key="6">
    <source>
        <dbReference type="SAM" id="MobiDB-lite"/>
    </source>
</evidence>
<feature type="region of interest" description="Disordered" evidence="6">
    <location>
        <begin position="121"/>
        <end position="162"/>
    </location>
</feature>
<dbReference type="GO" id="GO:0043953">
    <property type="term" value="P:protein transport by the Tat complex"/>
    <property type="evidence" value="ECO:0007669"/>
    <property type="project" value="TreeGrafter"/>
</dbReference>
<evidence type="ECO:0000313" key="8">
    <source>
        <dbReference type="EMBL" id="KAH7511378.1"/>
    </source>
</evidence>
<dbReference type="Proteomes" id="UP000813462">
    <property type="component" value="Unassembled WGS sequence"/>
</dbReference>
<gene>
    <name evidence="8" type="ORF">FEM48_ZijujUnG0020500</name>
</gene>
<evidence type="ECO:0000256" key="2">
    <source>
        <dbReference type="ARBA" id="ARBA00008882"/>
    </source>
</evidence>
<feature type="transmembrane region" description="Helical" evidence="7">
    <location>
        <begin position="12"/>
        <end position="33"/>
    </location>
</feature>
<dbReference type="InterPro" id="IPR002033">
    <property type="entry name" value="TatC"/>
</dbReference>
<dbReference type="GO" id="GO:0065002">
    <property type="term" value="P:intracellular protein transmembrane transport"/>
    <property type="evidence" value="ECO:0007669"/>
    <property type="project" value="TreeGrafter"/>
</dbReference>
<evidence type="ECO:0000256" key="4">
    <source>
        <dbReference type="ARBA" id="ARBA00022989"/>
    </source>
</evidence>
<dbReference type="GO" id="GO:0009977">
    <property type="term" value="F:proton motive force dependent protein transmembrane transporter activity"/>
    <property type="evidence" value="ECO:0007669"/>
    <property type="project" value="TreeGrafter"/>
</dbReference>
<keyword evidence="4 7" id="KW-1133">Transmembrane helix</keyword>
<name>A0A978U9T0_ZIZJJ</name>
<dbReference type="PANTHER" id="PTHR30371:SF0">
    <property type="entry name" value="SEC-INDEPENDENT PROTEIN TRANSLOCASE PROTEIN TATC, CHLOROPLASTIC-RELATED"/>
    <property type="match status" value="1"/>
</dbReference>
<evidence type="ECO:0000256" key="1">
    <source>
        <dbReference type="ARBA" id="ARBA00004141"/>
    </source>
</evidence>
<comment type="subcellular location">
    <subcellularLocation>
        <location evidence="1">Membrane</location>
        <topology evidence="1">Multi-pass membrane protein</topology>
    </subcellularLocation>
</comment>
<evidence type="ECO:0000313" key="9">
    <source>
        <dbReference type="Proteomes" id="UP000813462"/>
    </source>
</evidence>
<dbReference type="EMBL" id="JAEACU010000137">
    <property type="protein sequence ID" value="KAH7511378.1"/>
    <property type="molecule type" value="Genomic_DNA"/>
</dbReference>
<feature type="transmembrane region" description="Helical" evidence="7">
    <location>
        <begin position="45"/>
        <end position="63"/>
    </location>
</feature>
<evidence type="ECO:0000256" key="5">
    <source>
        <dbReference type="ARBA" id="ARBA00023136"/>
    </source>
</evidence>
<protein>
    <submittedName>
        <fullName evidence="8">Uncharacterized protein</fullName>
    </submittedName>
</protein>
<sequence>MIKLQPKIYDHVMLTVRILFIPSVCSQVPVIVIRLPELKDLFVETFMNNHHFFMVFLLLIAALSTTSDIWCQIVALFLISSIIELAIFVASIVQVHEEGWMSGMRESGSINKKKSSPTRKVTINSFPRNSQPTYAIHSYKDSNTQKTPYLRSGMSDTSGERR</sequence>
<keyword evidence="5 7" id="KW-0472">Membrane</keyword>
<evidence type="ECO:0000256" key="7">
    <source>
        <dbReference type="SAM" id="Phobius"/>
    </source>
</evidence>
<feature type="compositionally biased region" description="Polar residues" evidence="6">
    <location>
        <begin position="121"/>
        <end position="133"/>
    </location>
</feature>
<reference evidence="8" key="1">
    <citation type="journal article" date="2021" name="Front. Plant Sci.">
        <title>Chromosome-Scale Genome Assembly for Chinese Sour Jujube and Insights Into Its Genome Evolution and Domestication Signature.</title>
        <authorList>
            <person name="Shen L.-Y."/>
            <person name="Luo H."/>
            <person name="Wang X.-L."/>
            <person name="Wang X.-M."/>
            <person name="Qiu X.-J."/>
            <person name="Liu H."/>
            <person name="Zhou S.-S."/>
            <person name="Jia K.-H."/>
            <person name="Nie S."/>
            <person name="Bao Y.-T."/>
            <person name="Zhang R.-G."/>
            <person name="Yun Q.-Z."/>
            <person name="Chai Y.-H."/>
            <person name="Lu J.-Y."/>
            <person name="Li Y."/>
            <person name="Zhao S.-W."/>
            <person name="Mao J.-F."/>
            <person name="Jia S.-G."/>
            <person name="Mao Y.-M."/>
        </authorList>
    </citation>
    <scope>NUCLEOTIDE SEQUENCE</scope>
    <source>
        <strain evidence="8">AT0</strain>
        <tissue evidence="8">Leaf</tissue>
    </source>
</reference>
<proteinExistence type="inferred from homology"/>
<organism evidence="8 9">
    <name type="scientific">Ziziphus jujuba var. spinosa</name>
    <dbReference type="NCBI Taxonomy" id="714518"/>
    <lineage>
        <taxon>Eukaryota</taxon>
        <taxon>Viridiplantae</taxon>
        <taxon>Streptophyta</taxon>
        <taxon>Embryophyta</taxon>
        <taxon>Tracheophyta</taxon>
        <taxon>Spermatophyta</taxon>
        <taxon>Magnoliopsida</taxon>
        <taxon>eudicotyledons</taxon>
        <taxon>Gunneridae</taxon>
        <taxon>Pentapetalae</taxon>
        <taxon>rosids</taxon>
        <taxon>fabids</taxon>
        <taxon>Rosales</taxon>
        <taxon>Rhamnaceae</taxon>
        <taxon>Paliureae</taxon>
        <taxon>Ziziphus</taxon>
    </lineage>
</organism>
<comment type="similarity">
    <text evidence="2">Belongs to the TatC family.</text>
</comment>
<keyword evidence="3 7" id="KW-0812">Transmembrane</keyword>
<accession>A0A978U9T0</accession>
<comment type="caution">
    <text evidence="8">The sequence shown here is derived from an EMBL/GenBank/DDBJ whole genome shotgun (WGS) entry which is preliminary data.</text>
</comment>
<dbReference type="PANTHER" id="PTHR30371">
    <property type="entry name" value="SEC-INDEPENDENT PROTEIN TRANSLOCASE PROTEIN TATC"/>
    <property type="match status" value="1"/>
</dbReference>